<dbReference type="EMBL" id="KB932894">
    <property type="protein sequence ID" value="EOO02871.1"/>
    <property type="molecule type" value="Genomic_DNA"/>
</dbReference>
<dbReference type="HOGENOM" id="CLU_082804_1_0_1"/>
<keyword evidence="2" id="KW-0863">Zinc-finger</keyword>
<evidence type="ECO:0000313" key="5">
    <source>
        <dbReference type="EMBL" id="EOO02871.1"/>
    </source>
</evidence>
<feature type="compositionally biased region" description="Basic and acidic residues" evidence="4">
    <location>
        <begin position="89"/>
        <end position="99"/>
    </location>
</feature>
<evidence type="ECO:0000256" key="1">
    <source>
        <dbReference type="ARBA" id="ARBA00022723"/>
    </source>
</evidence>
<feature type="region of interest" description="Disordered" evidence="4">
    <location>
        <begin position="43"/>
        <end position="75"/>
    </location>
</feature>
<dbReference type="GO" id="GO:0033768">
    <property type="term" value="C:SUMO-targeted ubiquitin ligase complex"/>
    <property type="evidence" value="ECO:0007669"/>
    <property type="project" value="TreeGrafter"/>
</dbReference>
<dbReference type="PANTHER" id="PTHR28042:SF1">
    <property type="entry name" value="E3 UBIQUITIN-PROTEIN LIGASE COMPLEX SLX5-SLX8 SUBUNIT SLX5"/>
    <property type="match status" value="1"/>
</dbReference>
<reference evidence="6" key="1">
    <citation type="journal article" date="2013" name="Genome Announc.">
        <title>Draft genome sequence of the ascomycete Phaeoacremonium aleophilum strain UCR-PA7, a causal agent of the esca disease complex in grapevines.</title>
        <authorList>
            <person name="Blanco-Ulate B."/>
            <person name="Rolshausen P."/>
            <person name="Cantu D."/>
        </authorList>
    </citation>
    <scope>NUCLEOTIDE SEQUENCE [LARGE SCALE GENOMIC DNA]</scope>
    <source>
        <strain evidence="6">UCR-PA7</strain>
    </source>
</reference>
<dbReference type="PANTHER" id="PTHR28042">
    <property type="entry name" value="E3 UBIQUITIN-PROTEIN LIGASE COMPLEX SLX5-SLX8 SUBUNIT SLX5"/>
    <property type="match status" value="1"/>
</dbReference>
<gene>
    <name evidence="5" type="ORF">UCRPA7_1606</name>
</gene>
<dbReference type="GO" id="GO:0004842">
    <property type="term" value="F:ubiquitin-protein transferase activity"/>
    <property type="evidence" value="ECO:0007669"/>
    <property type="project" value="TreeGrafter"/>
</dbReference>
<sequence>MAGLGRLNAQVDVDVQIIGQNNVAPPPNPLANNPVDFNYQANGFGGFGGRAPTPKPVFEPLPPPREGFTRESGPDVVVICPSCDEELKYNSEDKEDGPPTKKPRTRKDREEHHFWAVKACGHVFCKKCYDNRKSSSLSSFRRETVSNSKQPKYLCAVDDCDSEVSQKTAWVGIFM</sequence>
<dbReference type="RefSeq" id="XP_007912374.1">
    <property type="nucleotide sequence ID" value="XM_007914183.1"/>
</dbReference>
<evidence type="ECO:0000256" key="3">
    <source>
        <dbReference type="ARBA" id="ARBA00022833"/>
    </source>
</evidence>
<dbReference type="KEGG" id="tmn:UCRPA7_1606"/>
<dbReference type="InterPro" id="IPR017907">
    <property type="entry name" value="Znf_RING_CS"/>
</dbReference>
<name>R8BU38_PHAM7</name>
<protein>
    <submittedName>
        <fullName evidence="5">Putative cell cycle control protein</fullName>
    </submittedName>
</protein>
<dbReference type="Proteomes" id="UP000014074">
    <property type="component" value="Unassembled WGS sequence"/>
</dbReference>
<proteinExistence type="predicted"/>
<dbReference type="eggNOG" id="ENOG502SDJU">
    <property type="taxonomic scope" value="Eukaryota"/>
</dbReference>
<dbReference type="PROSITE" id="PS00518">
    <property type="entry name" value="ZF_RING_1"/>
    <property type="match status" value="1"/>
</dbReference>
<keyword evidence="3" id="KW-0862">Zinc</keyword>
<organism evidence="5 6">
    <name type="scientific">Phaeoacremonium minimum (strain UCR-PA7)</name>
    <name type="common">Esca disease fungus</name>
    <name type="synonym">Togninia minima</name>
    <dbReference type="NCBI Taxonomy" id="1286976"/>
    <lineage>
        <taxon>Eukaryota</taxon>
        <taxon>Fungi</taxon>
        <taxon>Dikarya</taxon>
        <taxon>Ascomycota</taxon>
        <taxon>Pezizomycotina</taxon>
        <taxon>Sordariomycetes</taxon>
        <taxon>Sordariomycetidae</taxon>
        <taxon>Togniniales</taxon>
        <taxon>Togniniaceae</taxon>
        <taxon>Phaeoacremonium</taxon>
    </lineage>
</organism>
<dbReference type="InterPro" id="IPR038886">
    <property type="entry name" value="E3_SLX5/Rfp1"/>
</dbReference>
<keyword evidence="6" id="KW-1185">Reference proteome</keyword>
<evidence type="ECO:0000256" key="2">
    <source>
        <dbReference type="ARBA" id="ARBA00022771"/>
    </source>
</evidence>
<evidence type="ECO:0000256" key="4">
    <source>
        <dbReference type="SAM" id="MobiDB-lite"/>
    </source>
</evidence>
<feature type="region of interest" description="Disordered" evidence="4">
    <location>
        <begin position="89"/>
        <end position="109"/>
    </location>
</feature>
<dbReference type="AlphaFoldDB" id="R8BU38"/>
<evidence type="ECO:0000313" key="6">
    <source>
        <dbReference type="Proteomes" id="UP000014074"/>
    </source>
</evidence>
<accession>R8BU38</accession>
<keyword evidence="1" id="KW-0479">Metal-binding</keyword>
<dbReference type="GeneID" id="19321772"/>
<dbReference type="OrthoDB" id="2398441at2759"/>
<feature type="compositionally biased region" description="Pro residues" evidence="4">
    <location>
        <begin position="53"/>
        <end position="65"/>
    </location>
</feature>
<dbReference type="GO" id="GO:0008270">
    <property type="term" value="F:zinc ion binding"/>
    <property type="evidence" value="ECO:0007669"/>
    <property type="project" value="UniProtKB-KW"/>
</dbReference>